<dbReference type="CDD" id="cd07731">
    <property type="entry name" value="ComA-like_MBL-fold"/>
    <property type="match status" value="1"/>
</dbReference>
<dbReference type="EMBL" id="CP073754">
    <property type="protein sequence ID" value="QWF70129.1"/>
    <property type="molecule type" value="Genomic_DNA"/>
</dbReference>
<dbReference type="SMART" id="SM00849">
    <property type="entry name" value="Lactamase_B"/>
    <property type="match status" value="1"/>
</dbReference>
<dbReference type="Pfam" id="PF13567">
    <property type="entry name" value="DUF4131"/>
    <property type="match status" value="1"/>
</dbReference>
<keyword evidence="5 6" id="KW-0472">Membrane</keyword>
<dbReference type="InterPro" id="IPR004477">
    <property type="entry name" value="ComEC_N"/>
</dbReference>
<evidence type="ECO:0000313" key="8">
    <source>
        <dbReference type="EMBL" id="QWF70129.1"/>
    </source>
</evidence>
<sequence>MTLSSLAFLLGITAVQQLRVLPGGGALLLVAILLASAVWKRYWPLAALLGGILWTCGLGAWYLQDSLGTDYQQRSMLIKGYISSLPQRRGDKLDFEFKVLEPPPSCPGKLHLSWFSPKFDLKAGQIWQLNVKLKAPYDRLNPGSFNHETWLFANHIGATGRVNPQPAPVLLGEKPGLAALFANLRQTIATRLEQALPEHEQLGLLKALSIGSQDGISQNQWQVFRRTGTTHLVVISGSHISLVAGLVFLAVRRAWARWGTLQIAPQRAAAACAWLSALVYAGLAGFSIPTSRAVIMLSVALAALAGQRHVSAWRILLLALLTVLVFEPLAVLAAGFWLSFVAVALLIYISAGRLGRAGFWHEASMPQLAAALGLAPFLIVFFQQVSLIAPLANWLAVPVIGLLVVPLALLAVIMLFILPAAAAWLLQCLALLLDWLWHILEKLAELPWATLYCPTPSWYALPFAGLGILLLLAPRGVPGRYLGGALLLPLFWVKLDKPEPNQAWLTLLDVGQGLAVVVETRQHALVFDTGSRFSPEFDMGTAVLVPFLHNRAITTLDSLIISHDDLDHSGGAAALLAEIPAAEVLSSARRWAERSNSNYCWAGQVWSWDGVQFQMLGPPQPGFTKENNNSCVLRISTASQSFLLTGDIEKPAESWLVSQYGPELHSSILIAPHHGSNSSSSYDFLQQVAPQLVLIPAGYLNRFGFPHQQVLNTYRLLNLPWLNTALVGAISVHTGNEDLQISSAWQEHQRYWLSGRLDWNGETAGDSAD</sequence>
<dbReference type="KEGG" id="mpad:KEF85_12335"/>
<feature type="transmembrane region" description="Helical" evidence="6">
    <location>
        <begin position="395"/>
        <end position="417"/>
    </location>
</feature>
<dbReference type="GO" id="GO:0030420">
    <property type="term" value="P:establishment of competence for transformation"/>
    <property type="evidence" value="ECO:0007669"/>
    <property type="project" value="InterPro"/>
</dbReference>
<evidence type="ECO:0000256" key="4">
    <source>
        <dbReference type="ARBA" id="ARBA00022989"/>
    </source>
</evidence>
<feature type="domain" description="Metallo-beta-lactamase" evidence="7">
    <location>
        <begin position="512"/>
        <end position="699"/>
    </location>
</feature>
<gene>
    <name evidence="8" type="ORF">KEF85_12335</name>
</gene>
<feature type="transmembrane region" description="Helical" evidence="6">
    <location>
        <begin position="316"/>
        <end position="349"/>
    </location>
</feature>
<keyword evidence="2" id="KW-1003">Cell membrane</keyword>
<dbReference type="InterPro" id="IPR001279">
    <property type="entry name" value="Metallo-B-lactamas"/>
</dbReference>
<evidence type="ECO:0000256" key="1">
    <source>
        <dbReference type="ARBA" id="ARBA00004651"/>
    </source>
</evidence>
<dbReference type="NCBIfam" id="TIGR00361">
    <property type="entry name" value="ComEC_Rec2"/>
    <property type="match status" value="1"/>
</dbReference>
<reference evidence="8" key="1">
    <citation type="submission" date="2021-04" db="EMBL/GenBank/DDBJ databases">
        <title>Draft genome sequence data of methanotrophic Methylovulum sp. strain S1L and Methylomonas sp. strain S2AM isolated from boreal lake water columns.</title>
        <authorList>
            <person name="Rissanen A.J."/>
            <person name="Mangayil R."/>
            <person name="Svenning M.M."/>
            <person name="Khanongnuch R."/>
        </authorList>
    </citation>
    <scope>NUCLEOTIDE SEQUENCE</scope>
    <source>
        <strain evidence="8">S2AM</strain>
    </source>
</reference>
<dbReference type="Proteomes" id="UP000676649">
    <property type="component" value="Chromosome"/>
</dbReference>
<dbReference type="InterPro" id="IPR052159">
    <property type="entry name" value="Competence_DNA_uptake"/>
</dbReference>
<evidence type="ECO:0000256" key="5">
    <source>
        <dbReference type="ARBA" id="ARBA00023136"/>
    </source>
</evidence>
<feature type="transmembrane region" description="Helical" evidence="6">
    <location>
        <begin position="232"/>
        <end position="255"/>
    </location>
</feature>
<evidence type="ECO:0000256" key="2">
    <source>
        <dbReference type="ARBA" id="ARBA00022475"/>
    </source>
</evidence>
<name>A0A975R9D7_9GAMM</name>
<dbReference type="InterPro" id="IPR035681">
    <property type="entry name" value="ComA-like_MBL"/>
</dbReference>
<evidence type="ECO:0000256" key="6">
    <source>
        <dbReference type="SAM" id="Phobius"/>
    </source>
</evidence>
<dbReference type="NCBIfam" id="TIGR00360">
    <property type="entry name" value="ComEC_N-term"/>
    <property type="match status" value="1"/>
</dbReference>
<dbReference type="GO" id="GO:0005886">
    <property type="term" value="C:plasma membrane"/>
    <property type="evidence" value="ECO:0007669"/>
    <property type="project" value="UniProtKB-SubCell"/>
</dbReference>
<feature type="transmembrane region" description="Helical" evidence="6">
    <location>
        <begin position="20"/>
        <end position="39"/>
    </location>
</feature>
<dbReference type="PANTHER" id="PTHR30619">
    <property type="entry name" value="DNA INTERNALIZATION/COMPETENCE PROTEIN COMEC/REC2"/>
    <property type="match status" value="1"/>
</dbReference>
<keyword evidence="3 6" id="KW-0812">Transmembrane</keyword>
<dbReference type="InterPro" id="IPR025405">
    <property type="entry name" value="DUF4131"/>
</dbReference>
<feature type="transmembrane region" description="Helical" evidence="6">
    <location>
        <begin position="369"/>
        <end position="389"/>
    </location>
</feature>
<dbReference type="InterPro" id="IPR036866">
    <property type="entry name" value="RibonucZ/Hydroxyglut_hydro"/>
</dbReference>
<accession>A0A975R9D7</accession>
<comment type="subcellular location">
    <subcellularLocation>
        <location evidence="1">Cell membrane</location>
        <topology evidence="1">Multi-pass membrane protein</topology>
    </subcellularLocation>
</comment>
<dbReference type="SUPFAM" id="SSF56281">
    <property type="entry name" value="Metallo-hydrolase/oxidoreductase"/>
    <property type="match status" value="1"/>
</dbReference>
<feature type="transmembrane region" description="Helical" evidence="6">
    <location>
        <begin position="267"/>
        <end position="286"/>
    </location>
</feature>
<feature type="transmembrane region" description="Helical" evidence="6">
    <location>
        <begin position="45"/>
        <end position="63"/>
    </location>
</feature>
<protein>
    <submittedName>
        <fullName evidence="8">DNA internalization-related competence protein ComEC/Rec2</fullName>
    </submittedName>
</protein>
<dbReference type="PANTHER" id="PTHR30619:SF1">
    <property type="entry name" value="RECOMBINATION PROTEIN 2"/>
    <property type="match status" value="1"/>
</dbReference>
<dbReference type="Pfam" id="PF03772">
    <property type="entry name" value="Competence"/>
    <property type="match status" value="1"/>
</dbReference>
<evidence type="ECO:0000259" key="7">
    <source>
        <dbReference type="SMART" id="SM00849"/>
    </source>
</evidence>
<dbReference type="InterPro" id="IPR004797">
    <property type="entry name" value="Competence_ComEC/Rec2"/>
</dbReference>
<dbReference type="Gene3D" id="3.60.15.10">
    <property type="entry name" value="Ribonuclease Z/Hydroxyacylglutathione hydrolase-like"/>
    <property type="match status" value="1"/>
</dbReference>
<proteinExistence type="predicted"/>
<dbReference type="RefSeq" id="WP_215580995.1">
    <property type="nucleotide sequence ID" value="NZ_CP073754.1"/>
</dbReference>
<dbReference type="Pfam" id="PF00753">
    <property type="entry name" value="Lactamase_B"/>
    <property type="match status" value="1"/>
</dbReference>
<evidence type="ECO:0000256" key="3">
    <source>
        <dbReference type="ARBA" id="ARBA00022692"/>
    </source>
</evidence>
<keyword evidence="9" id="KW-1185">Reference proteome</keyword>
<dbReference type="AlphaFoldDB" id="A0A975R9D7"/>
<evidence type="ECO:0000313" key="9">
    <source>
        <dbReference type="Proteomes" id="UP000676649"/>
    </source>
</evidence>
<keyword evidence="4 6" id="KW-1133">Transmembrane helix</keyword>
<organism evidence="8 9">
    <name type="scientific">Methylomonas paludis</name>
    <dbReference type="NCBI Taxonomy" id="1173101"/>
    <lineage>
        <taxon>Bacteria</taxon>
        <taxon>Pseudomonadati</taxon>
        <taxon>Pseudomonadota</taxon>
        <taxon>Gammaproteobacteria</taxon>
        <taxon>Methylococcales</taxon>
        <taxon>Methylococcaceae</taxon>
        <taxon>Methylomonas</taxon>
    </lineage>
</organism>